<dbReference type="SUPFAM" id="SSF56281">
    <property type="entry name" value="Metallo-hydrolase/oxidoreductase"/>
    <property type="match status" value="1"/>
</dbReference>
<feature type="chain" id="PRO_5005851103" evidence="1">
    <location>
        <begin position="23"/>
        <end position="291"/>
    </location>
</feature>
<feature type="domain" description="Metallo-beta-lactamase" evidence="2">
    <location>
        <begin position="39"/>
        <end position="224"/>
    </location>
</feature>
<keyword evidence="1" id="KW-0732">Signal</keyword>
<dbReference type="Gene3D" id="3.60.15.10">
    <property type="entry name" value="Ribonuclease Z/Hydroxyacylglutathione hydrolase-like"/>
    <property type="match status" value="1"/>
</dbReference>
<gene>
    <name evidence="3" type="ORF">M992_2803</name>
</gene>
<dbReference type="CDD" id="cd07739">
    <property type="entry name" value="metallo-hydrolase-like_MBL-fold"/>
    <property type="match status" value="1"/>
</dbReference>
<dbReference type="EC" id="3.-.-.-" evidence="3"/>
<evidence type="ECO:0000256" key="1">
    <source>
        <dbReference type="SAM" id="SignalP"/>
    </source>
</evidence>
<proteinExistence type="predicted"/>
<dbReference type="AlphaFoldDB" id="A0A0N0I9H0"/>
<dbReference type="EMBL" id="LGAA01000027">
    <property type="protein sequence ID" value="KPD01831.1"/>
    <property type="molecule type" value="Genomic_DNA"/>
</dbReference>
<dbReference type="InterPro" id="IPR036866">
    <property type="entry name" value="RibonucZ/Hydroxyglut_hydro"/>
</dbReference>
<dbReference type="PANTHER" id="PTHR42951:SF14">
    <property type="entry name" value="METALLO-BETA-LACTAMASE SUPERFAMILY PROTEIN"/>
    <property type="match status" value="1"/>
</dbReference>
<dbReference type="InterPro" id="IPR050855">
    <property type="entry name" value="NDM-1-like"/>
</dbReference>
<name>A0A0N0I9H0_9GAMM</name>
<protein>
    <submittedName>
        <fullName evidence="3">Metallo-beta-lactamase superfamily protein</fullName>
        <ecNumber evidence="3">3.-.-.-</ecNumber>
    </submittedName>
</protein>
<evidence type="ECO:0000313" key="4">
    <source>
        <dbReference type="Proteomes" id="UP000053226"/>
    </source>
</evidence>
<organism evidence="3 4">
    <name type="scientific">Moellerella wisconsensis ATCC 35017</name>
    <dbReference type="NCBI Taxonomy" id="1354267"/>
    <lineage>
        <taxon>Bacteria</taxon>
        <taxon>Pseudomonadati</taxon>
        <taxon>Pseudomonadota</taxon>
        <taxon>Gammaproteobacteria</taxon>
        <taxon>Enterobacterales</taxon>
        <taxon>Morganellaceae</taxon>
        <taxon>Moellerella</taxon>
    </lineage>
</organism>
<evidence type="ECO:0000259" key="2">
    <source>
        <dbReference type="SMART" id="SM00849"/>
    </source>
</evidence>
<dbReference type="Pfam" id="PF00753">
    <property type="entry name" value="Lactamase_B"/>
    <property type="match status" value="1"/>
</dbReference>
<accession>A0A0N0I9H0</accession>
<sequence>MKLTKLFVAASLLMTASQFSSAAALKLEIYNPGNNSIFPVSSEIISGENEVVLIDAQFQNNDAEALVNKIKQLNKKLTTIYISHSDPDYYFGLETLTKAFPDAKVIASPATVNAIKASKDSKLAYWSGILKEQAPASLIVPEALEGNSFSIEGKPIIIQGINGEDPARTFVWIPDLKAVVGGVIVSDNIHVWIADTQTSASRQYWKNTLASIKQLDPQIIVPGHFTGKSTLDIASVNFTLQYLNDFENTAANSRNAAETIQKMTHKYPQLEDVSSLELSAKVIKGELTWPQ</sequence>
<feature type="signal peptide" evidence="1">
    <location>
        <begin position="1"/>
        <end position="22"/>
    </location>
</feature>
<keyword evidence="3" id="KW-0378">Hydrolase</keyword>
<evidence type="ECO:0000313" key="3">
    <source>
        <dbReference type="EMBL" id="KPD01831.1"/>
    </source>
</evidence>
<keyword evidence="4" id="KW-1185">Reference proteome</keyword>
<dbReference type="PANTHER" id="PTHR42951">
    <property type="entry name" value="METALLO-BETA-LACTAMASE DOMAIN-CONTAINING"/>
    <property type="match status" value="1"/>
</dbReference>
<reference evidence="3 4" key="1">
    <citation type="submission" date="2015-07" db="EMBL/GenBank/DDBJ databases">
        <title>ATOL: Assembling a taxonomically balanced genome-scale reconstruction of the evolutionary history of the Enterobacteriaceae.</title>
        <authorList>
            <person name="Plunkett G.III."/>
            <person name="Neeno-Eckwall E.C."/>
            <person name="Glasner J.D."/>
            <person name="Perna N.T."/>
        </authorList>
    </citation>
    <scope>NUCLEOTIDE SEQUENCE [LARGE SCALE GENOMIC DNA]</scope>
    <source>
        <strain evidence="3 4">ATCC 35017</strain>
    </source>
</reference>
<dbReference type="OrthoDB" id="8441428at2"/>
<dbReference type="GO" id="GO:0016787">
    <property type="term" value="F:hydrolase activity"/>
    <property type="evidence" value="ECO:0007669"/>
    <property type="project" value="UniProtKB-KW"/>
</dbReference>
<dbReference type="RefSeq" id="WP_053909137.1">
    <property type="nucleotide sequence ID" value="NZ_CAWMUS010000027.1"/>
</dbReference>
<dbReference type="InterPro" id="IPR001279">
    <property type="entry name" value="Metallo-B-lactamas"/>
</dbReference>
<dbReference type="Proteomes" id="UP000053226">
    <property type="component" value="Unassembled WGS sequence"/>
</dbReference>
<comment type="caution">
    <text evidence="3">The sequence shown here is derived from an EMBL/GenBank/DDBJ whole genome shotgun (WGS) entry which is preliminary data.</text>
</comment>
<dbReference type="SMART" id="SM00849">
    <property type="entry name" value="Lactamase_B"/>
    <property type="match status" value="1"/>
</dbReference>